<feature type="compositionally biased region" description="Polar residues" evidence="1">
    <location>
        <begin position="190"/>
        <end position="206"/>
    </location>
</feature>
<feature type="compositionally biased region" description="Basic and acidic residues" evidence="1">
    <location>
        <begin position="53"/>
        <end position="67"/>
    </location>
</feature>
<feature type="region of interest" description="Disordered" evidence="1">
    <location>
        <begin position="1"/>
        <end position="228"/>
    </location>
</feature>
<feature type="compositionally biased region" description="Polar residues" evidence="1">
    <location>
        <begin position="88"/>
        <end position="105"/>
    </location>
</feature>
<feature type="compositionally biased region" description="Low complexity" evidence="1">
    <location>
        <begin position="11"/>
        <end position="20"/>
    </location>
</feature>
<accession>A0A8X7BS08</accession>
<dbReference type="Proteomes" id="UP000886998">
    <property type="component" value="Unassembled WGS sequence"/>
</dbReference>
<sequence length="320" mass="36621">MKVEQLRGYRRSTWSSSTRSNLERPQHTENRVVKGRPPEIQNLFKRLPPSSLQEDKEVKSRPHETYKWRKRPSPQSLQSGPRTKRIPSRNNNQESWRFRVETSNAEFRYKPKALSGRSSPCPPRSTAGTTERQALSGRFSLCPRSSRAGIPERQALPERLSPYPLPSKAEATERQARPRRSSPFPLRSRAGTTERQAMPRNTSPYLTRSRAETKRKGEREKHQRAGGTDIEPISCAEEKMQPQLYLLRKRNDSLPCSNLTDVPTKASLHSPFPQPPISKVLRRVPKELPPQFAASVSLDEMKTLTASCFYDREYDCAVSS</sequence>
<evidence type="ECO:0000313" key="2">
    <source>
        <dbReference type="EMBL" id="GFY40054.1"/>
    </source>
</evidence>
<keyword evidence="3" id="KW-1185">Reference proteome</keyword>
<proteinExistence type="predicted"/>
<evidence type="ECO:0000313" key="3">
    <source>
        <dbReference type="Proteomes" id="UP000886998"/>
    </source>
</evidence>
<dbReference type="AlphaFoldDB" id="A0A8X7BS08"/>
<name>A0A8X7BS08_9ARAC</name>
<organism evidence="2 3">
    <name type="scientific">Trichonephila inaurata madagascariensis</name>
    <dbReference type="NCBI Taxonomy" id="2747483"/>
    <lineage>
        <taxon>Eukaryota</taxon>
        <taxon>Metazoa</taxon>
        <taxon>Ecdysozoa</taxon>
        <taxon>Arthropoda</taxon>
        <taxon>Chelicerata</taxon>
        <taxon>Arachnida</taxon>
        <taxon>Araneae</taxon>
        <taxon>Araneomorphae</taxon>
        <taxon>Entelegynae</taxon>
        <taxon>Araneoidea</taxon>
        <taxon>Nephilidae</taxon>
        <taxon>Trichonephila</taxon>
        <taxon>Trichonephila inaurata</taxon>
    </lineage>
</organism>
<comment type="caution">
    <text evidence="2">The sequence shown here is derived from an EMBL/GenBank/DDBJ whole genome shotgun (WGS) entry which is preliminary data.</text>
</comment>
<feature type="compositionally biased region" description="Basic and acidic residues" evidence="1">
    <location>
        <begin position="21"/>
        <end position="32"/>
    </location>
</feature>
<dbReference type="OrthoDB" id="10587422at2759"/>
<feature type="compositionally biased region" description="Basic and acidic residues" evidence="1">
    <location>
        <begin position="209"/>
        <end position="223"/>
    </location>
</feature>
<reference evidence="2" key="1">
    <citation type="submission" date="2020-08" db="EMBL/GenBank/DDBJ databases">
        <title>Multicomponent nature underlies the extraordinary mechanical properties of spider dragline silk.</title>
        <authorList>
            <person name="Kono N."/>
            <person name="Nakamura H."/>
            <person name="Mori M."/>
            <person name="Yoshida Y."/>
            <person name="Ohtoshi R."/>
            <person name="Malay A.D."/>
            <person name="Moran D.A.P."/>
            <person name="Tomita M."/>
            <person name="Numata K."/>
            <person name="Arakawa K."/>
        </authorList>
    </citation>
    <scope>NUCLEOTIDE SEQUENCE</scope>
</reference>
<evidence type="ECO:0000256" key="1">
    <source>
        <dbReference type="SAM" id="MobiDB-lite"/>
    </source>
</evidence>
<protein>
    <submittedName>
        <fullName evidence="2">Uncharacterized protein</fullName>
    </submittedName>
</protein>
<gene>
    <name evidence="2" type="ORF">TNIN_337821</name>
</gene>
<dbReference type="EMBL" id="BMAV01001637">
    <property type="protein sequence ID" value="GFY40054.1"/>
    <property type="molecule type" value="Genomic_DNA"/>
</dbReference>